<dbReference type="GO" id="GO:0008137">
    <property type="term" value="F:NADH dehydrogenase (ubiquinone) activity"/>
    <property type="evidence" value="ECO:0007669"/>
    <property type="project" value="InterPro"/>
</dbReference>
<evidence type="ECO:0000256" key="3">
    <source>
        <dbReference type="ARBA" id="ARBA00022723"/>
    </source>
</evidence>
<dbReference type="CDD" id="cd02980">
    <property type="entry name" value="TRX_Fd_family"/>
    <property type="match status" value="1"/>
</dbReference>
<dbReference type="PANTHER" id="PTHR43578">
    <property type="entry name" value="NADH-QUINONE OXIDOREDUCTASE SUBUNIT F"/>
    <property type="match status" value="1"/>
</dbReference>
<evidence type="ECO:0000259" key="6">
    <source>
        <dbReference type="SMART" id="SM00928"/>
    </source>
</evidence>
<dbReference type="FunFam" id="3.40.50.11540:FF:000001">
    <property type="entry name" value="NADH dehydrogenase [ubiquinone] flavoprotein 1, mitochondrial"/>
    <property type="match status" value="1"/>
</dbReference>
<evidence type="ECO:0000256" key="5">
    <source>
        <dbReference type="ARBA" id="ARBA00023014"/>
    </source>
</evidence>
<evidence type="ECO:0000256" key="2">
    <source>
        <dbReference type="ARBA" id="ARBA00022485"/>
    </source>
</evidence>
<dbReference type="Gene3D" id="1.20.1440.230">
    <property type="entry name" value="NADH-ubiquinone oxidoreductase 51kDa subunit, iron-sulphur binding domain"/>
    <property type="match status" value="1"/>
</dbReference>
<dbReference type="SUPFAM" id="SSF142984">
    <property type="entry name" value="Nqo1 middle domain-like"/>
    <property type="match status" value="1"/>
</dbReference>
<name>A0A5A9XMD6_9BACT</name>
<dbReference type="Gene3D" id="6.10.250.1450">
    <property type="match status" value="1"/>
</dbReference>
<dbReference type="SUPFAM" id="SSF52833">
    <property type="entry name" value="Thioredoxin-like"/>
    <property type="match status" value="1"/>
</dbReference>
<comment type="caution">
    <text evidence="7">The sequence shown here is derived from an EMBL/GenBank/DDBJ whole genome shotgun (WGS) entry which is preliminary data.</text>
</comment>
<dbReference type="GO" id="GO:0010181">
    <property type="term" value="F:FMN binding"/>
    <property type="evidence" value="ECO:0007669"/>
    <property type="project" value="InterPro"/>
</dbReference>
<accession>A0A5A9XMD6</accession>
<dbReference type="Proteomes" id="UP000324298">
    <property type="component" value="Unassembled WGS sequence"/>
</dbReference>
<dbReference type="EMBL" id="SRSD01000003">
    <property type="protein sequence ID" value="KAA0893398.1"/>
    <property type="molecule type" value="Genomic_DNA"/>
</dbReference>
<dbReference type="InterPro" id="IPR036249">
    <property type="entry name" value="Thioredoxin-like_sf"/>
</dbReference>
<keyword evidence="5" id="KW-0411">Iron-sulfur</keyword>
<dbReference type="Gene3D" id="3.40.30.10">
    <property type="entry name" value="Glutaredoxin"/>
    <property type="match status" value="1"/>
</dbReference>
<dbReference type="OrthoDB" id="9805533at2"/>
<dbReference type="SUPFAM" id="SSF140490">
    <property type="entry name" value="Nqo1C-terminal domain-like"/>
    <property type="match status" value="1"/>
</dbReference>
<dbReference type="AlphaFoldDB" id="A0A5A9XMD6"/>
<dbReference type="InterPro" id="IPR019554">
    <property type="entry name" value="Soluble_ligand-bd"/>
</dbReference>
<dbReference type="PROSITE" id="PS00645">
    <property type="entry name" value="COMPLEX1_51K_2"/>
    <property type="match status" value="1"/>
</dbReference>
<gene>
    <name evidence="7" type="ORF">ET418_06200</name>
</gene>
<dbReference type="GO" id="GO:0046872">
    <property type="term" value="F:metal ion binding"/>
    <property type="evidence" value="ECO:0007669"/>
    <property type="project" value="UniProtKB-KW"/>
</dbReference>
<dbReference type="Gene3D" id="3.40.50.11540">
    <property type="entry name" value="NADH-ubiquinone oxidoreductase 51kDa subunit"/>
    <property type="match status" value="1"/>
</dbReference>
<dbReference type="PANTHER" id="PTHR43578:SF3">
    <property type="entry name" value="NADH-QUINONE OXIDOREDUCTASE SUBUNIT F"/>
    <property type="match status" value="1"/>
</dbReference>
<evidence type="ECO:0000313" key="7">
    <source>
        <dbReference type="EMBL" id="KAA0893398.1"/>
    </source>
</evidence>
<keyword evidence="8" id="KW-1185">Reference proteome</keyword>
<dbReference type="InterPro" id="IPR001949">
    <property type="entry name" value="NADH-UbQ_OxRdtase_51kDa_CS"/>
</dbReference>
<feature type="domain" description="NADH-ubiquinone oxidoreductase 51kDa subunit iron-sulphur binding" evidence="6">
    <location>
        <begin position="437"/>
        <end position="482"/>
    </location>
</feature>
<comment type="similarity">
    <text evidence="1">Belongs to the complex I 51 kDa subunit family.</text>
</comment>
<dbReference type="InterPro" id="IPR019575">
    <property type="entry name" value="Nuop51_4Fe4S-bd"/>
</dbReference>
<proteinExistence type="inferred from homology"/>
<dbReference type="InterPro" id="IPR037207">
    <property type="entry name" value="Nuop51_4Fe4S-bd_sf"/>
</dbReference>
<sequence>MKTPGPKDKGATTYGGGLKISVCLGSPCLASGAEGVLRALREAWGEKTIAVIGTGCMGPCSRGPMIRIERDGYPAAYYERMTPQAACTTVAAYLAGAAPEQGRLAPDFPFIALQTRVVLGQCGRIDPCDLNSARAAGGYRALAHAIGKMTPEQICCEIGASGLRGRGGGGYPTGTKWELVRAASGRRKYVVANGDEGDPGAFMDRTLMESDPHRLLEGIVIAGYAVGARDGFIFVRGEYPLAAQRLGAAIAAAGKAGLLGRNILGSGFSFRIRLRIGAGAFVCGEETALMASVMGRRGQPVIRPPYPAQRGLWGCSTLINNVETFGCVAPIIRNGAAWFRAIGTPGNSGTKVFSISGDVATEGVLEVPLGTPLRELLAMAGGVSGGSFKAAQTGGASGGCIPASHMDVPVDYESLKGLGTIMGSGGLIVMNDQRCMTDVARFFMHFCQEESCGKCAPCRTGTQQAARLLDRIAAGEATSDDISQLELLCRFMRETSLCGLGMAAPTPVLSTLRWFREEYENHVRDRRCPAGVCAMEGTPCRD</sequence>
<protein>
    <submittedName>
        <fullName evidence="7">NADH-quinone oxidoreductase subunit L</fullName>
    </submittedName>
</protein>
<dbReference type="InterPro" id="IPR037225">
    <property type="entry name" value="Nuo51_FMN-bd_sf"/>
</dbReference>
<evidence type="ECO:0000256" key="1">
    <source>
        <dbReference type="ARBA" id="ARBA00007523"/>
    </source>
</evidence>
<dbReference type="RefSeq" id="WP_149306713.1">
    <property type="nucleotide sequence ID" value="NZ_SRSD01000003.1"/>
</dbReference>
<dbReference type="InterPro" id="IPR011538">
    <property type="entry name" value="Nuo51_FMN-bd"/>
</dbReference>
<keyword evidence="4" id="KW-0408">Iron</keyword>
<dbReference type="GO" id="GO:0051539">
    <property type="term" value="F:4 iron, 4 sulfur cluster binding"/>
    <property type="evidence" value="ECO:0007669"/>
    <property type="project" value="UniProtKB-KW"/>
</dbReference>
<dbReference type="Pfam" id="PF10589">
    <property type="entry name" value="NADH_4Fe-4S"/>
    <property type="match status" value="1"/>
</dbReference>
<dbReference type="SMART" id="SM00928">
    <property type="entry name" value="NADH_4Fe-4S"/>
    <property type="match status" value="1"/>
</dbReference>
<dbReference type="FunFam" id="1.20.1440.230:FF:000001">
    <property type="entry name" value="Mitochondrial NADH dehydrogenase flavoprotein 1"/>
    <property type="match status" value="1"/>
</dbReference>
<dbReference type="Pfam" id="PF01257">
    <property type="entry name" value="2Fe-2S_thioredx"/>
    <property type="match status" value="1"/>
</dbReference>
<reference evidence="7 8" key="1">
    <citation type="submission" date="2019-04" db="EMBL/GenBank/DDBJ databases">
        <title>Geobacter ruber sp. nov., ferric-reducing bacteria isolated from paddy soil.</title>
        <authorList>
            <person name="Xu Z."/>
            <person name="Masuda Y."/>
            <person name="Itoh H."/>
            <person name="Senoo K."/>
        </authorList>
    </citation>
    <scope>NUCLEOTIDE SEQUENCE [LARGE SCALE GENOMIC DNA]</scope>
    <source>
        <strain evidence="7 8">Red88</strain>
    </source>
</reference>
<evidence type="ECO:0000313" key="8">
    <source>
        <dbReference type="Proteomes" id="UP000324298"/>
    </source>
</evidence>
<dbReference type="Pfam" id="PF10531">
    <property type="entry name" value="SLBB"/>
    <property type="match status" value="1"/>
</dbReference>
<keyword evidence="3" id="KW-0479">Metal-binding</keyword>
<organism evidence="7 8">
    <name type="scientific">Oryzomonas rubra</name>
    <dbReference type="NCBI Taxonomy" id="2509454"/>
    <lineage>
        <taxon>Bacteria</taxon>
        <taxon>Pseudomonadati</taxon>
        <taxon>Thermodesulfobacteriota</taxon>
        <taxon>Desulfuromonadia</taxon>
        <taxon>Geobacterales</taxon>
        <taxon>Geobacteraceae</taxon>
        <taxon>Oryzomonas</taxon>
    </lineage>
</organism>
<dbReference type="Gene3D" id="3.10.20.600">
    <property type="match status" value="1"/>
</dbReference>
<keyword evidence="2" id="KW-0004">4Fe-4S</keyword>
<dbReference type="SUPFAM" id="SSF142019">
    <property type="entry name" value="Nqo1 FMN-binding domain-like"/>
    <property type="match status" value="1"/>
</dbReference>
<dbReference type="Pfam" id="PF01512">
    <property type="entry name" value="Complex1_51K"/>
    <property type="match status" value="1"/>
</dbReference>
<evidence type="ECO:0000256" key="4">
    <source>
        <dbReference type="ARBA" id="ARBA00023004"/>
    </source>
</evidence>